<accession>A0AAD6V8Q6</accession>
<evidence type="ECO:0000313" key="1">
    <source>
        <dbReference type="EMBL" id="KAJ7205971.1"/>
    </source>
</evidence>
<comment type="caution">
    <text evidence="1">The sequence shown here is derived from an EMBL/GenBank/DDBJ whole genome shotgun (WGS) entry which is preliminary data.</text>
</comment>
<dbReference type="EMBL" id="JARJCW010000041">
    <property type="protein sequence ID" value="KAJ7205971.1"/>
    <property type="molecule type" value="Genomic_DNA"/>
</dbReference>
<gene>
    <name evidence="1" type="ORF">GGX14DRAFT_367635</name>
</gene>
<organism evidence="1 2">
    <name type="scientific">Mycena pura</name>
    <dbReference type="NCBI Taxonomy" id="153505"/>
    <lineage>
        <taxon>Eukaryota</taxon>
        <taxon>Fungi</taxon>
        <taxon>Dikarya</taxon>
        <taxon>Basidiomycota</taxon>
        <taxon>Agaricomycotina</taxon>
        <taxon>Agaricomycetes</taxon>
        <taxon>Agaricomycetidae</taxon>
        <taxon>Agaricales</taxon>
        <taxon>Marasmiineae</taxon>
        <taxon>Mycenaceae</taxon>
        <taxon>Mycena</taxon>
    </lineage>
</organism>
<keyword evidence="2" id="KW-1185">Reference proteome</keyword>
<dbReference type="AlphaFoldDB" id="A0AAD6V8Q6"/>
<name>A0AAD6V8Q6_9AGAR</name>
<evidence type="ECO:0000313" key="2">
    <source>
        <dbReference type="Proteomes" id="UP001219525"/>
    </source>
</evidence>
<proteinExistence type="predicted"/>
<reference evidence="1" key="1">
    <citation type="submission" date="2023-03" db="EMBL/GenBank/DDBJ databases">
        <title>Massive genome expansion in bonnet fungi (Mycena s.s.) driven by repeated elements and novel gene families across ecological guilds.</title>
        <authorList>
            <consortium name="Lawrence Berkeley National Laboratory"/>
            <person name="Harder C.B."/>
            <person name="Miyauchi S."/>
            <person name="Viragh M."/>
            <person name="Kuo A."/>
            <person name="Thoen E."/>
            <person name="Andreopoulos B."/>
            <person name="Lu D."/>
            <person name="Skrede I."/>
            <person name="Drula E."/>
            <person name="Henrissat B."/>
            <person name="Morin E."/>
            <person name="Kohler A."/>
            <person name="Barry K."/>
            <person name="LaButti K."/>
            <person name="Morin E."/>
            <person name="Salamov A."/>
            <person name="Lipzen A."/>
            <person name="Mereny Z."/>
            <person name="Hegedus B."/>
            <person name="Baldrian P."/>
            <person name="Stursova M."/>
            <person name="Weitz H."/>
            <person name="Taylor A."/>
            <person name="Grigoriev I.V."/>
            <person name="Nagy L.G."/>
            <person name="Martin F."/>
            <person name="Kauserud H."/>
        </authorList>
    </citation>
    <scope>NUCLEOTIDE SEQUENCE</scope>
    <source>
        <strain evidence="1">9144</strain>
    </source>
</reference>
<protein>
    <submittedName>
        <fullName evidence="1">Uncharacterized protein</fullName>
    </submittedName>
</protein>
<sequence>MTLKEIWQTLKDYFGDGFVQGTAPLRFNVHLCETNRALNNENVHIGVHIDENAMPLFDSLGEVAKPPCTCEHLAALCRHIDELNEVSAEETCEYTMRDTLQWWLHWHGSLDRQDFWKHLYVAFGTIPDDLLIPPEHLLDGTFRFLGHTGQDLSAGLLAEGVSPEDVLYLDMCLLRQYFVQYLEKVDPGDIMWNMLLEKTHVMLQWRILTAATTPCGVVLLLARGIPLHHNDNVQGQKWIEDEALEMAGYGDALSLDLAKEALGILKGEPTESVTGENRDQLKAELRWTYARSISHLDTLENAKYLRRYATSGFHFVLFNERYRERLSLKRVKMTPPMRELITAYTVGTSIPEKNVV</sequence>
<dbReference type="Proteomes" id="UP001219525">
    <property type="component" value="Unassembled WGS sequence"/>
</dbReference>